<organism evidence="1 2">
    <name type="scientific">Patagioenas fasciata monilis</name>
    <dbReference type="NCBI Taxonomy" id="372326"/>
    <lineage>
        <taxon>Eukaryota</taxon>
        <taxon>Metazoa</taxon>
        <taxon>Chordata</taxon>
        <taxon>Craniata</taxon>
        <taxon>Vertebrata</taxon>
        <taxon>Euteleostomi</taxon>
        <taxon>Archelosauria</taxon>
        <taxon>Archosauria</taxon>
        <taxon>Dinosauria</taxon>
        <taxon>Saurischia</taxon>
        <taxon>Theropoda</taxon>
        <taxon>Coelurosauria</taxon>
        <taxon>Aves</taxon>
        <taxon>Neognathae</taxon>
        <taxon>Neoaves</taxon>
        <taxon>Columbimorphae</taxon>
        <taxon>Columbiformes</taxon>
        <taxon>Columbidae</taxon>
        <taxon>Patagioenas</taxon>
    </lineage>
</organism>
<evidence type="ECO:0000313" key="1">
    <source>
        <dbReference type="EMBL" id="OPJ87597.1"/>
    </source>
</evidence>
<proteinExistence type="predicted"/>
<keyword evidence="2" id="KW-1185">Reference proteome</keyword>
<dbReference type="EMBL" id="LSYS01001700">
    <property type="protein sequence ID" value="OPJ87597.1"/>
    <property type="molecule type" value="Genomic_DNA"/>
</dbReference>
<gene>
    <name evidence="1" type="ORF">AV530_001040</name>
</gene>
<dbReference type="OrthoDB" id="10532915at2759"/>
<name>A0A1V4KUN0_PATFA</name>
<dbReference type="AlphaFoldDB" id="A0A1V4KUN0"/>
<reference evidence="1 2" key="1">
    <citation type="submission" date="2016-02" db="EMBL/GenBank/DDBJ databases">
        <title>Band-tailed pigeon sequencing and assembly.</title>
        <authorList>
            <person name="Soares A.E."/>
            <person name="Novak B.J."/>
            <person name="Rice E.S."/>
            <person name="O'Connell B."/>
            <person name="Chang D."/>
            <person name="Weber S."/>
            <person name="Shapiro B."/>
        </authorList>
    </citation>
    <scope>NUCLEOTIDE SEQUENCE [LARGE SCALE GENOMIC DNA]</scope>
    <source>
        <strain evidence="1">BTP2013</strain>
        <tissue evidence="1">Blood</tissue>
    </source>
</reference>
<dbReference type="Proteomes" id="UP000190648">
    <property type="component" value="Unassembled WGS sequence"/>
</dbReference>
<evidence type="ECO:0000313" key="2">
    <source>
        <dbReference type="Proteomes" id="UP000190648"/>
    </source>
</evidence>
<protein>
    <submittedName>
        <fullName evidence="1">Uncharacterized protein</fullName>
    </submittedName>
</protein>
<accession>A0A1V4KUN0</accession>
<sequence>MGPIVRQAFKIQPWSGCLPVPPEPPSSFIICRPPSSFPVVPPRLLCGHNQSLLAGAFTMRNLSQGRSQKRWEDNDSINKRSLGKTMSAMGADREVEVFHHSPFTPAWRSMDFWKGYLRRVGLEAWR</sequence>
<comment type="caution">
    <text evidence="1">The sequence shown here is derived from an EMBL/GenBank/DDBJ whole genome shotgun (WGS) entry which is preliminary data.</text>
</comment>